<keyword evidence="1 2" id="KW-0344">Guanine-nucleotide releasing factor</keyword>
<dbReference type="InterPro" id="IPR008937">
    <property type="entry name" value="Ras-like_GEF"/>
</dbReference>
<dbReference type="PANTHER" id="PTHR23113:SF368">
    <property type="entry name" value="CELL DIVISION CONTROL PROTEIN 25"/>
    <property type="match status" value="1"/>
</dbReference>
<dbReference type="InterPro" id="IPR036964">
    <property type="entry name" value="RASGEF_cat_dom_sf"/>
</dbReference>
<evidence type="ECO:0000256" key="3">
    <source>
        <dbReference type="SAM" id="MobiDB-lite"/>
    </source>
</evidence>
<evidence type="ECO:0000313" key="5">
    <source>
        <dbReference type="EMBL" id="GMG20782.1"/>
    </source>
</evidence>
<organism evidence="5 6">
    <name type="scientific">Ambrosiozyma monospora</name>
    <name type="common">Yeast</name>
    <name type="synonym">Endomycopsis monosporus</name>
    <dbReference type="NCBI Taxonomy" id="43982"/>
    <lineage>
        <taxon>Eukaryota</taxon>
        <taxon>Fungi</taxon>
        <taxon>Dikarya</taxon>
        <taxon>Ascomycota</taxon>
        <taxon>Saccharomycotina</taxon>
        <taxon>Pichiomycetes</taxon>
        <taxon>Pichiales</taxon>
        <taxon>Pichiaceae</taxon>
        <taxon>Ambrosiozyma</taxon>
    </lineage>
</organism>
<feature type="domain" description="Ras-GEF" evidence="4">
    <location>
        <begin position="1"/>
        <end position="148"/>
    </location>
</feature>
<evidence type="ECO:0000256" key="1">
    <source>
        <dbReference type="ARBA" id="ARBA00022658"/>
    </source>
</evidence>
<dbReference type="SMART" id="SM00147">
    <property type="entry name" value="RasGEF"/>
    <property type="match status" value="1"/>
</dbReference>
<dbReference type="GO" id="GO:0005886">
    <property type="term" value="C:plasma membrane"/>
    <property type="evidence" value="ECO:0007669"/>
    <property type="project" value="TreeGrafter"/>
</dbReference>
<evidence type="ECO:0000256" key="2">
    <source>
        <dbReference type="PROSITE-ProRule" id="PRU00168"/>
    </source>
</evidence>
<dbReference type="InterPro" id="IPR023578">
    <property type="entry name" value="Ras_GEF_dom_sf"/>
</dbReference>
<name>A0A9W7DEJ5_AMBMO</name>
<reference evidence="5" key="1">
    <citation type="submission" date="2023-04" db="EMBL/GenBank/DDBJ databases">
        <title>Ambrosiozyma monospora NBRC 1965.</title>
        <authorList>
            <person name="Ichikawa N."/>
            <person name="Sato H."/>
            <person name="Tonouchi N."/>
        </authorList>
    </citation>
    <scope>NUCLEOTIDE SEQUENCE</scope>
    <source>
        <strain evidence="5">NBRC 1965</strain>
    </source>
</reference>
<feature type="compositionally biased region" description="Basic residues" evidence="3">
    <location>
        <begin position="155"/>
        <end position="170"/>
    </location>
</feature>
<dbReference type="InterPro" id="IPR001895">
    <property type="entry name" value="RASGEF_cat_dom"/>
</dbReference>
<dbReference type="Pfam" id="PF00617">
    <property type="entry name" value="RasGEF"/>
    <property type="match status" value="1"/>
</dbReference>
<protein>
    <submittedName>
        <fullName evidence="5">Unnamed protein product</fullName>
    </submittedName>
</protein>
<evidence type="ECO:0000259" key="4">
    <source>
        <dbReference type="PROSITE" id="PS50009"/>
    </source>
</evidence>
<dbReference type="AlphaFoldDB" id="A0A9W7DEJ5"/>
<gene>
    <name evidence="5" type="ORF">Amon01_000149300</name>
</gene>
<dbReference type="Proteomes" id="UP001165063">
    <property type="component" value="Unassembled WGS sequence"/>
</dbReference>
<comment type="caution">
    <text evidence="5">The sequence shown here is derived from an EMBL/GenBank/DDBJ whole genome shotgun (WGS) entry which is preliminary data.</text>
</comment>
<dbReference type="PROSITE" id="PS50009">
    <property type="entry name" value="RASGEF_CAT"/>
    <property type="match status" value="1"/>
</dbReference>
<dbReference type="OrthoDB" id="546434at2759"/>
<dbReference type="GO" id="GO:0007265">
    <property type="term" value="P:Ras protein signal transduction"/>
    <property type="evidence" value="ECO:0007669"/>
    <property type="project" value="TreeGrafter"/>
</dbReference>
<dbReference type="GO" id="GO:0005085">
    <property type="term" value="F:guanyl-nucleotide exchange factor activity"/>
    <property type="evidence" value="ECO:0007669"/>
    <property type="project" value="UniProtKB-KW"/>
</dbReference>
<keyword evidence="6" id="KW-1185">Reference proteome</keyword>
<accession>A0A9W7DEJ5</accession>
<dbReference type="SUPFAM" id="SSF48366">
    <property type="entry name" value="Ras GEF"/>
    <property type="match status" value="1"/>
</dbReference>
<proteinExistence type="predicted"/>
<evidence type="ECO:0000313" key="6">
    <source>
        <dbReference type="Proteomes" id="UP001165063"/>
    </source>
</evidence>
<dbReference type="PANTHER" id="PTHR23113">
    <property type="entry name" value="GUANINE NUCLEOTIDE EXCHANGE FACTOR"/>
    <property type="match status" value="1"/>
</dbReference>
<dbReference type="Gene3D" id="1.10.840.10">
    <property type="entry name" value="Ras guanine-nucleotide exchange factors catalytic domain"/>
    <property type="match status" value="1"/>
</dbReference>
<feature type="region of interest" description="Disordered" evidence="3">
    <location>
        <begin position="155"/>
        <end position="187"/>
    </location>
</feature>
<sequence length="239" mass="26086">MTAIISGLSSTSISRLKKTWELIPKTVLLNFHKMDNLMSIGKNYSEYRNMLRFIDEEDEPSLPFLGMFLSDLRFLTDGNPDYLHNNRSIINYNKRMNLTKTINDILKFGEHAYNFTEVKEIKRYLAEVWANLQDDEALYEMSLKLEPRVSLLPAKSKRGKSVSGHGRGHGNGHTSSSGAGTGGVGTSAGSGSYVHPLSANEVTSSSGTAAAAGGSLTAFGIARKRYHTRAAYGMTGGGL</sequence>
<dbReference type="EMBL" id="BSXU01000467">
    <property type="protein sequence ID" value="GMG20782.1"/>
    <property type="molecule type" value="Genomic_DNA"/>
</dbReference>